<name>A0A0N4ZVT3_PARTI</name>
<proteinExistence type="predicted"/>
<protein>
    <submittedName>
        <fullName evidence="3">Protein kinase domain-containing protein</fullName>
    </submittedName>
</protein>
<organism evidence="2 3">
    <name type="scientific">Parastrongyloides trichosuri</name>
    <name type="common">Possum-specific nematode worm</name>
    <dbReference type="NCBI Taxonomy" id="131310"/>
    <lineage>
        <taxon>Eukaryota</taxon>
        <taxon>Metazoa</taxon>
        <taxon>Ecdysozoa</taxon>
        <taxon>Nematoda</taxon>
        <taxon>Chromadorea</taxon>
        <taxon>Rhabditida</taxon>
        <taxon>Tylenchina</taxon>
        <taxon>Panagrolaimomorpha</taxon>
        <taxon>Strongyloidoidea</taxon>
        <taxon>Strongyloididae</taxon>
        <taxon>Parastrongyloides</taxon>
    </lineage>
</organism>
<evidence type="ECO:0000313" key="2">
    <source>
        <dbReference type="Proteomes" id="UP000038045"/>
    </source>
</evidence>
<evidence type="ECO:0000313" key="3">
    <source>
        <dbReference type="WBParaSite" id="PTRK_0001271600.1"/>
    </source>
</evidence>
<feature type="region of interest" description="Disordered" evidence="1">
    <location>
        <begin position="18"/>
        <end position="38"/>
    </location>
</feature>
<feature type="compositionally biased region" description="Basic and acidic residues" evidence="1">
    <location>
        <begin position="72"/>
        <end position="93"/>
    </location>
</feature>
<dbReference type="AlphaFoldDB" id="A0A0N4ZVT3"/>
<feature type="region of interest" description="Disordered" evidence="1">
    <location>
        <begin position="111"/>
        <end position="130"/>
    </location>
</feature>
<accession>A0A0N4ZVT3</accession>
<sequence length="330" mass="38600">METMDDWHSCISSYVARGQESQRGKEISDSGEESESEHFSLAVACSDISFSNVFDISSASTLTSSSDDEIDINQKDNNNHRKEKVEKEEEHSKDYIIPSDSTLIFSSDGEFDINQKDNNQRKEKEEEHSKDYIITSDSTLIFSSDGEFDINRKDNNTRKKKVNKKKKSSNSCIICSNSTLTISSDEEFDVKQKDNKRGKKKVNTKQEHCRNYIFSVYKPERRNSGGISKIIRVVPIKRRLPFWKGNENNDLDLEDFEEYINKRLKIEKEMEKKSRNKPRPVSIANYILDKGKFFYIVNYDDKSFRILPYSECEKDDYLVELLFKYHHNMQ</sequence>
<keyword evidence="2" id="KW-1185">Reference proteome</keyword>
<dbReference type="WBParaSite" id="PTRK_0001271600.1">
    <property type="protein sequence ID" value="PTRK_0001271600.1"/>
    <property type="gene ID" value="PTRK_0001271600"/>
</dbReference>
<evidence type="ECO:0000256" key="1">
    <source>
        <dbReference type="SAM" id="MobiDB-lite"/>
    </source>
</evidence>
<dbReference type="Proteomes" id="UP000038045">
    <property type="component" value="Unplaced"/>
</dbReference>
<feature type="compositionally biased region" description="Basic and acidic residues" evidence="1">
    <location>
        <begin position="113"/>
        <end position="130"/>
    </location>
</feature>
<reference evidence="3" key="1">
    <citation type="submission" date="2017-02" db="UniProtKB">
        <authorList>
            <consortium name="WormBaseParasite"/>
        </authorList>
    </citation>
    <scope>IDENTIFICATION</scope>
</reference>
<feature type="region of interest" description="Disordered" evidence="1">
    <location>
        <begin position="62"/>
        <end position="93"/>
    </location>
</feature>